<proteinExistence type="predicted"/>
<keyword evidence="1" id="KW-1185">Reference proteome</keyword>
<reference evidence="2" key="2">
    <citation type="submission" date="2015-08" db="UniProtKB">
        <authorList>
            <consortium name="WormBaseParasite"/>
        </authorList>
    </citation>
    <scope>IDENTIFICATION</scope>
</reference>
<reference evidence="1" key="1">
    <citation type="submission" date="2014-07" db="EMBL/GenBank/DDBJ databases">
        <authorList>
            <person name="Martin A.A"/>
            <person name="De Silva N."/>
        </authorList>
    </citation>
    <scope>NUCLEOTIDE SEQUENCE</scope>
</reference>
<evidence type="ECO:0000313" key="1">
    <source>
        <dbReference type="Proteomes" id="UP000035680"/>
    </source>
</evidence>
<protein>
    <submittedName>
        <fullName evidence="2">Endo/exonuclease/phosphatase domain-containing protein</fullName>
    </submittedName>
</protein>
<organism evidence="1 2">
    <name type="scientific">Strongyloides venezuelensis</name>
    <name type="common">Threadworm</name>
    <dbReference type="NCBI Taxonomy" id="75913"/>
    <lineage>
        <taxon>Eukaryota</taxon>
        <taxon>Metazoa</taxon>
        <taxon>Ecdysozoa</taxon>
        <taxon>Nematoda</taxon>
        <taxon>Chromadorea</taxon>
        <taxon>Rhabditida</taxon>
        <taxon>Tylenchina</taxon>
        <taxon>Panagrolaimomorpha</taxon>
        <taxon>Strongyloidoidea</taxon>
        <taxon>Strongyloididae</taxon>
        <taxon>Strongyloides</taxon>
    </lineage>
</organism>
<accession>A0A0K0FQX2</accession>
<dbReference type="AlphaFoldDB" id="A0A0K0FQX2"/>
<dbReference type="WBParaSite" id="SVE_1218500.1">
    <property type="protein sequence ID" value="SVE_1218500.1"/>
    <property type="gene ID" value="SVE_1218500"/>
</dbReference>
<evidence type="ECO:0000313" key="2">
    <source>
        <dbReference type="WBParaSite" id="SVE_1218500.1"/>
    </source>
</evidence>
<dbReference type="Proteomes" id="UP000035680">
    <property type="component" value="Unassembled WGS sequence"/>
</dbReference>
<sequence>MILGICETKRKMVETLVLDDLYHCYIGKTDKRIEGMGFKRIIFDNLLQFTKTPTDYKIVAGDFNCELQEIDKTKYGCKYYELENEKSENNLVNKFSAISSFNIVNTKFVKRRSRRWT</sequence>
<name>A0A0K0FQX2_STRVS</name>